<gene>
    <name evidence="2" type="ORF">RCC_07981</name>
</gene>
<reference evidence="2 3" key="1">
    <citation type="submission" date="2016-03" db="EMBL/GenBank/DDBJ databases">
        <authorList>
            <person name="Ploux O."/>
        </authorList>
    </citation>
    <scope>NUCLEOTIDE SEQUENCE [LARGE SCALE GENOMIC DNA]</scope>
    <source>
        <strain evidence="2 3">URUG2</strain>
    </source>
</reference>
<dbReference type="GeneID" id="35603082"/>
<protein>
    <submittedName>
        <fullName evidence="2">Uncharacterized protein</fullName>
    </submittedName>
</protein>
<evidence type="ECO:0000313" key="2">
    <source>
        <dbReference type="EMBL" id="CZT22112.1"/>
    </source>
</evidence>
<evidence type="ECO:0000313" key="3">
    <source>
        <dbReference type="Proteomes" id="UP000225277"/>
    </source>
</evidence>
<sequence>MHAFNILAMVYFAVVKTIMFFFPGWFPQDPPAAPEEHPALPRERESALQAERRSELAGFAEKADRFFEEESRETPASVADNSAYRRRIARA</sequence>
<organism evidence="2 3">
    <name type="scientific">Ramularia collo-cygni</name>
    <dbReference type="NCBI Taxonomy" id="112498"/>
    <lineage>
        <taxon>Eukaryota</taxon>
        <taxon>Fungi</taxon>
        <taxon>Dikarya</taxon>
        <taxon>Ascomycota</taxon>
        <taxon>Pezizomycotina</taxon>
        <taxon>Dothideomycetes</taxon>
        <taxon>Dothideomycetidae</taxon>
        <taxon>Mycosphaerellales</taxon>
        <taxon>Mycosphaerellaceae</taxon>
        <taxon>Ramularia</taxon>
    </lineage>
</organism>
<proteinExistence type="predicted"/>
<name>A0A2D3UWC8_9PEZI</name>
<keyword evidence="1" id="KW-0472">Membrane</keyword>
<keyword evidence="1" id="KW-0812">Transmembrane</keyword>
<feature type="transmembrane region" description="Helical" evidence="1">
    <location>
        <begin position="6"/>
        <end position="26"/>
    </location>
</feature>
<keyword evidence="1" id="KW-1133">Transmembrane helix</keyword>
<dbReference type="RefSeq" id="XP_023629001.1">
    <property type="nucleotide sequence ID" value="XM_023773233.1"/>
</dbReference>
<dbReference type="AlphaFoldDB" id="A0A2D3UWC8"/>
<keyword evidence="3" id="KW-1185">Reference proteome</keyword>
<accession>A0A2D3UWC8</accession>
<dbReference type="EMBL" id="FJUY01000013">
    <property type="protein sequence ID" value="CZT22112.1"/>
    <property type="molecule type" value="Genomic_DNA"/>
</dbReference>
<dbReference type="Proteomes" id="UP000225277">
    <property type="component" value="Unassembled WGS sequence"/>
</dbReference>
<evidence type="ECO:0000256" key="1">
    <source>
        <dbReference type="SAM" id="Phobius"/>
    </source>
</evidence>